<dbReference type="GO" id="GO:0071972">
    <property type="term" value="F:peptidoglycan L,D-transpeptidase activity"/>
    <property type="evidence" value="ECO:0007669"/>
    <property type="project" value="TreeGrafter"/>
</dbReference>
<evidence type="ECO:0000313" key="4">
    <source>
        <dbReference type="Proteomes" id="UP000319296"/>
    </source>
</evidence>
<keyword evidence="1" id="KW-0812">Transmembrane</keyword>
<dbReference type="AlphaFoldDB" id="A0A519BQK1"/>
<accession>A0A519BQK1</accession>
<dbReference type="InterPro" id="IPR050515">
    <property type="entry name" value="Beta-lactam/transpept"/>
</dbReference>
<keyword evidence="1" id="KW-1133">Transmembrane helix</keyword>
<organism evidence="3 4">
    <name type="scientific">Candidatus Acididesulfobacter diazotrophicus</name>
    <dbReference type="NCBI Taxonomy" id="2597226"/>
    <lineage>
        <taxon>Bacteria</taxon>
        <taxon>Deltaproteobacteria</taxon>
        <taxon>Candidatus Acidulodesulfobacterales</taxon>
        <taxon>Candidatus Acididesulfobacter</taxon>
    </lineage>
</organism>
<evidence type="ECO:0000259" key="2">
    <source>
        <dbReference type="Pfam" id="PF00905"/>
    </source>
</evidence>
<protein>
    <recommendedName>
        <fullName evidence="2">Penicillin-binding protein transpeptidase domain-containing protein</fullName>
    </recommendedName>
</protein>
<name>A0A519BQK1_9DELT</name>
<keyword evidence="1" id="KW-0472">Membrane</keyword>
<dbReference type="Pfam" id="PF00905">
    <property type="entry name" value="Transpeptidase"/>
    <property type="match status" value="1"/>
</dbReference>
<dbReference type="GO" id="GO:0071555">
    <property type="term" value="P:cell wall organization"/>
    <property type="evidence" value="ECO:0007669"/>
    <property type="project" value="TreeGrafter"/>
</dbReference>
<dbReference type="PANTHER" id="PTHR30627">
    <property type="entry name" value="PEPTIDOGLYCAN D,D-TRANSPEPTIDASE"/>
    <property type="match status" value="1"/>
</dbReference>
<sequence length="486" mass="54472">MERIKDWKSYQHTLNRRKRKNPNISKPLFIFIFLVMLTVISIGGIKLFSYLKNYYTKSVLNKQQAFLGTGIRPIKFINSKTNNKIETLSASLRANGIKGSGKKYFNGHNFSIESLQKYFQSYPPKFNTIKNGHYLQKIGKYTIIYTLNPAVQNEAKKVLKANNVPFGAVAAVNPETGAVLGFYSYASNKSKKYEISDLTAYRPGSLAKIVTASAAIESKGFYPGFNVCYNGGLYGTNKNYWIQNINTGNNRISFRLAFAKSCDIAFGKIAGFYVGHTLLQKYFDKYYFNRKIPFILNLQNSTAKIPSKFYNLELTGAGFKNARVTPLLAALMSAAVINGGKLLDPYIIKEVIDSNGNIIYQHKGVKILDYPITPSTAAILKKLMISTVTQGIGRYDFYNNYNQYMLQGVTTGGKTGTISGNHPTGLYQWFTGFGETRNRKIAVSALVVEKPVWRIEGGGVSEKVIYSYFFNNNNENNNGTIKLAKK</sequence>
<dbReference type="GO" id="GO:0008658">
    <property type="term" value="F:penicillin binding"/>
    <property type="evidence" value="ECO:0007669"/>
    <property type="project" value="InterPro"/>
</dbReference>
<dbReference type="PANTHER" id="PTHR30627:SF2">
    <property type="entry name" value="PEPTIDOGLYCAN D,D-TRANSPEPTIDASE MRDA"/>
    <property type="match status" value="1"/>
</dbReference>
<reference evidence="3 4" key="1">
    <citation type="journal article" date="2019" name="ISME J.">
        <title>Insights into ecological role of a new deltaproteobacterial order Candidatus Acidulodesulfobacterales by metagenomics and metatranscriptomics.</title>
        <authorList>
            <person name="Tan S."/>
            <person name="Liu J."/>
            <person name="Fang Y."/>
            <person name="Hedlund B.P."/>
            <person name="Lian Z.H."/>
            <person name="Huang L.Y."/>
            <person name="Li J.T."/>
            <person name="Huang L.N."/>
            <person name="Li W.J."/>
            <person name="Jiang H.C."/>
            <person name="Dong H.L."/>
            <person name="Shu W.S."/>
        </authorList>
    </citation>
    <scope>NUCLEOTIDE SEQUENCE [LARGE SCALE GENOMIC DNA]</scope>
    <source>
        <strain evidence="3">AP1</strain>
    </source>
</reference>
<evidence type="ECO:0000313" key="3">
    <source>
        <dbReference type="EMBL" id="RZD19555.1"/>
    </source>
</evidence>
<dbReference type="InterPro" id="IPR001460">
    <property type="entry name" value="PCN-bd_Tpept"/>
</dbReference>
<comment type="caution">
    <text evidence="3">The sequence shown here is derived from an EMBL/GenBank/DDBJ whole genome shotgun (WGS) entry which is preliminary data.</text>
</comment>
<feature type="domain" description="Penicillin-binding protein transpeptidase" evidence="2">
    <location>
        <begin position="167"/>
        <end position="465"/>
    </location>
</feature>
<dbReference type="SUPFAM" id="SSF56601">
    <property type="entry name" value="beta-lactamase/transpeptidase-like"/>
    <property type="match status" value="1"/>
</dbReference>
<dbReference type="Gene3D" id="3.40.710.10">
    <property type="entry name" value="DD-peptidase/beta-lactamase superfamily"/>
    <property type="match status" value="1"/>
</dbReference>
<dbReference type="GO" id="GO:0005886">
    <property type="term" value="C:plasma membrane"/>
    <property type="evidence" value="ECO:0007669"/>
    <property type="project" value="TreeGrafter"/>
</dbReference>
<feature type="transmembrane region" description="Helical" evidence="1">
    <location>
        <begin position="28"/>
        <end position="51"/>
    </location>
</feature>
<dbReference type="InterPro" id="IPR012338">
    <property type="entry name" value="Beta-lactam/transpept-like"/>
</dbReference>
<dbReference type="Proteomes" id="UP000319296">
    <property type="component" value="Unassembled WGS sequence"/>
</dbReference>
<gene>
    <name evidence="3" type="ORF">EVG15_01350</name>
</gene>
<dbReference type="EMBL" id="SGBB01000001">
    <property type="protein sequence ID" value="RZD19555.1"/>
    <property type="molecule type" value="Genomic_DNA"/>
</dbReference>
<proteinExistence type="predicted"/>
<evidence type="ECO:0000256" key="1">
    <source>
        <dbReference type="SAM" id="Phobius"/>
    </source>
</evidence>